<gene>
    <name evidence="5" type="ORF">HH214_21310</name>
</gene>
<dbReference type="GO" id="GO:0016491">
    <property type="term" value="F:oxidoreductase activity"/>
    <property type="evidence" value="ECO:0007669"/>
    <property type="project" value="UniProtKB-KW"/>
</dbReference>
<evidence type="ECO:0000256" key="1">
    <source>
        <dbReference type="ARBA" id="ARBA00005854"/>
    </source>
</evidence>
<dbReference type="EMBL" id="CP051682">
    <property type="protein sequence ID" value="QJD98511.1"/>
    <property type="molecule type" value="Genomic_DNA"/>
</dbReference>
<evidence type="ECO:0000256" key="3">
    <source>
        <dbReference type="ARBA" id="ARBA00023027"/>
    </source>
</evidence>
<dbReference type="InterPro" id="IPR006140">
    <property type="entry name" value="D-isomer_DH_NAD-bd"/>
</dbReference>
<dbReference type="Pfam" id="PF02826">
    <property type="entry name" value="2-Hacid_dh_C"/>
    <property type="match status" value="1"/>
</dbReference>
<keyword evidence="3" id="KW-0520">NAD</keyword>
<dbReference type="SUPFAM" id="SSF51735">
    <property type="entry name" value="NAD(P)-binding Rossmann-fold domains"/>
    <property type="match status" value="1"/>
</dbReference>
<comment type="similarity">
    <text evidence="1">Belongs to the D-isomer specific 2-hydroxyacid dehydrogenase family.</text>
</comment>
<organism evidence="5 6">
    <name type="scientific">Mucilaginibacter robiniae</name>
    <dbReference type="NCBI Taxonomy" id="2728022"/>
    <lineage>
        <taxon>Bacteria</taxon>
        <taxon>Pseudomonadati</taxon>
        <taxon>Bacteroidota</taxon>
        <taxon>Sphingobacteriia</taxon>
        <taxon>Sphingobacteriales</taxon>
        <taxon>Sphingobacteriaceae</taxon>
        <taxon>Mucilaginibacter</taxon>
    </lineage>
</organism>
<dbReference type="PANTHER" id="PTHR42789:SF1">
    <property type="entry name" value="D-ISOMER SPECIFIC 2-HYDROXYACID DEHYDROGENASE FAMILY PROTEIN (AFU_ORTHOLOGUE AFUA_6G10090)"/>
    <property type="match status" value="1"/>
</dbReference>
<dbReference type="KEGG" id="mrob:HH214_21310"/>
<evidence type="ECO:0000313" key="6">
    <source>
        <dbReference type="Proteomes" id="UP000503278"/>
    </source>
</evidence>
<sequence length="77" mass="8901">MNRNLKNKKIAGVALDVYDTEPLPADYPLRKLDTILATPHVGYVTEDIYRVFYGDTVKVIEELLRERLTLIYGNDFI</sequence>
<evidence type="ECO:0000313" key="5">
    <source>
        <dbReference type="EMBL" id="QJD98511.1"/>
    </source>
</evidence>
<dbReference type="InterPro" id="IPR036291">
    <property type="entry name" value="NAD(P)-bd_dom_sf"/>
</dbReference>
<dbReference type="InterPro" id="IPR050857">
    <property type="entry name" value="D-2-hydroxyacid_DH"/>
</dbReference>
<protein>
    <recommendedName>
        <fullName evidence="4">D-isomer specific 2-hydroxyacid dehydrogenase NAD-binding domain-containing protein</fullName>
    </recommendedName>
</protein>
<proteinExistence type="inferred from homology"/>
<reference evidence="5 6" key="1">
    <citation type="submission" date="2020-04" db="EMBL/GenBank/DDBJ databases">
        <title>Genome sequencing of novel species.</title>
        <authorList>
            <person name="Heo J."/>
            <person name="Kim S.-J."/>
            <person name="Kim J.-S."/>
            <person name="Hong S.-B."/>
            <person name="Kwon S.-W."/>
        </authorList>
    </citation>
    <scope>NUCLEOTIDE SEQUENCE [LARGE SCALE GENOMIC DNA]</scope>
    <source>
        <strain evidence="5 6">F39-2</strain>
    </source>
</reference>
<accession>A0A7L5E6A0</accession>
<dbReference type="AlphaFoldDB" id="A0A7L5E6A0"/>
<evidence type="ECO:0000259" key="4">
    <source>
        <dbReference type="Pfam" id="PF02826"/>
    </source>
</evidence>
<dbReference type="PANTHER" id="PTHR42789">
    <property type="entry name" value="D-ISOMER SPECIFIC 2-HYDROXYACID DEHYDROGENASE FAMILY PROTEIN (AFU_ORTHOLOGUE AFUA_6G10090)"/>
    <property type="match status" value="1"/>
</dbReference>
<keyword evidence="2" id="KW-0560">Oxidoreductase</keyword>
<feature type="domain" description="D-isomer specific 2-hydroxyacid dehydrogenase NAD-binding" evidence="4">
    <location>
        <begin position="3"/>
        <end position="42"/>
    </location>
</feature>
<name>A0A7L5E6A0_9SPHI</name>
<dbReference type="Gene3D" id="3.40.50.720">
    <property type="entry name" value="NAD(P)-binding Rossmann-like Domain"/>
    <property type="match status" value="2"/>
</dbReference>
<dbReference type="GO" id="GO:0051287">
    <property type="term" value="F:NAD binding"/>
    <property type="evidence" value="ECO:0007669"/>
    <property type="project" value="InterPro"/>
</dbReference>
<evidence type="ECO:0000256" key="2">
    <source>
        <dbReference type="ARBA" id="ARBA00023002"/>
    </source>
</evidence>
<keyword evidence="6" id="KW-1185">Reference proteome</keyword>
<dbReference type="Proteomes" id="UP000503278">
    <property type="component" value="Chromosome"/>
</dbReference>